<name>A0A0N0MBU6_9HYPH</name>
<reference evidence="1 2" key="1">
    <citation type="submission" date="2015-07" db="EMBL/GenBank/DDBJ databases">
        <title>Whole genome sequencing of Bosea vaviloviae isolated from cave pool.</title>
        <authorList>
            <person name="Tan N.E.H."/>
            <person name="Lee Y.P."/>
            <person name="Gan H.M."/>
            <person name="Barton H."/>
            <person name="Savka M.A."/>
        </authorList>
    </citation>
    <scope>NUCLEOTIDE SEQUENCE [LARGE SCALE GENOMIC DNA]</scope>
    <source>
        <strain evidence="1 2">SD260</strain>
    </source>
</reference>
<dbReference type="AlphaFoldDB" id="A0A0N0MBU6"/>
<gene>
    <name evidence="1" type="ORF">AE618_08545</name>
</gene>
<dbReference type="RefSeq" id="WP_054208639.1">
    <property type="nucleotide sequence ID" value="NZ_LGSZ01000029.1"/>
</dbReference>
<comment type="caution">
    <text evidence="1">The sequence shown here is derived from an EMBL/GenBank/DDBJ whole genome shotgun (WGS) entry which is preliminary data.</text>
</comment>
<organism evidence="1 2">
    <name type="scientific">Bosea vaviloviae</name>
    <dbReference type="NCBI Taxonomy" id="1526658"/>
    <lineage>
        <taxon>Bacteria</taxon>
        <taxon>Pseudomonadati</taxon>
        <taxon>Pseudomonadota</taxon>
        <taxon>Alphaproteobacteria</taxon>
        <taxon>Hyphomicrobiales</taxon>
        <taxon>Boseaceae</taxon>
        <taxon>Bosea</taxon>
    </lineage>
</organism>
<dbReference type="Proteomes" id="UP000037822">
    <property type="component" value="Unassembled WGS sequence"/>
</dbReference>
<protein>
    <submittedName>
        <fullName evidence="1">Uncharacterized protein</fullName>
    </submittedName>
</protein>
<evidence type="ECO:0000313" key="2">
    <source>
        <dbReference type="Proteomes" id="UP000037822"/>
    </source>
</evidence>
<keyword evidence="2" id="KW-1185">Reference proteome</keyword>
<proteinExistence type="predicted"/>
<evidence type="ECO:0000313" key="1">
    <source>
        <dbReference type="EMBL" id="KPH81377.1"/>
    </source>
</evidence>
<dbReference type="EMBL" id="LGSZ01000029">
    <property type="protein sequence ID" value="KPH81377.1"/>
    <property type="molecule type" value="Genomic_DNA"/>
</dbReference>
<dbReference type="PATRIC" id="fig|1526658.3.peg.2732"/>
<accession>A0A0N0MBU6</accession>
<sequence length="332" mass="36943">MTKKPGANKSEGNRANLVLNARSGVNWARNVNGRKRFSYRSFRHSLGAGAPAMTSIYRLANSPLEKLLGPRTKYDDIAGLNEQAIKAIFPTEASRAAMRMEWLLRSASYNLIEPARAMLLLSEAEGVLEHLDEKASGNEECRVDWLCRSSLGAQIPTYKAGAPNISPERKVRLFEQAQTRLAECAAERLHVLRNIEAPFTEKAVSVRMETLAFFVEYNLRNQRQSNLKAMAERISEPVVLKAVKLATGRLGDPRIPLNFAEAAGYVAMIEHGGKADAYNKKAEAMIQLMLDTANHTGPIREFAPAWMPEGYDLFKTPELEAAIRLIEASEKE</sequence>